<feature type="compositionally biased region" description="Basic and acidic residues" evidence="1">
    <location>
        <begin position="7"/>
        <end position="17"/>
    </location>
</feature>
<dbReference type="EMBL" id="UGRY01000002">
    <property type="protein sequence ID" value="SUA80420.1"/>
    <property type="molecule type" value="Genomic_DNA"/>
</dbReference>
<dbReference type="RefSeq" id="WP_039819141.1">
    <property type="nucleotide sequence ID" value="NZ_UGRY01000002.1"/>
</dbReference>
<name>A0A378YV58_9NOCA</name>
<reference evidence="2 3" key="1">
    <citation type="submission" date="2018-06" db="EMBL/GenBank/DDBJ databases">
        <authorList>
            <consortium name="Pathogen Informatics"/>
            <person name="Doyle S."/>
        </authorList>
    </citation>
    <scope>NUCLEOTIDE SEQUENCE [LARGE SCALE GENOMIC DNA]</scope>
    <source>
        <strain evidence="2 3">NCTC1934</strain>
    </source>
</reference>
<dbReference type="AlphaFoldDB" id="A0A378YV58"/>
<keyword evidence="3" id="KW-1185">Reference proteome</keyword>
<dbReference type="Proteomes" id="UP000255467">
    <property type="component" value="Unassembled WGS sequence"/>
</dbReference>
<gene>
    <name evidence="2" type="ORF">NCTC1934_04267</name>
</gene>
<evidence type="ECO:0000313" key="2">
    <source>
        <dbReference type="EMBL" id="SUA80420.1"/>
    </source>
</evidence>
<accession>A0A378YV58</accession>
<organism evidence="2 3">
    <name type="scientific">Nocardia otitidiscaviarum</name>
    <dbReference type="NCBI Taxonomy" id="1823"/>
    <lineage>
        <taxon>Bacteria</taxon>
        <taxon>Bacillati</taxon>
        <taxon>Actinomycetota</taxon>
        <taxon>Actinomycetes</taxon>
        <taxon>Mycobacteriales</taxon>
        <taxon>Nocardiaceae</taxon>
        <taxon>Nocardia</taxon>
    </lineage>
</organism>
<evidence type="ECO:0000256" key="1">
    <source>
        <dbReference type="SAM" id="MobiDB-lite"/>
    </source>
</evidence>
<feature type="region of interest" description="Disordered" evidence="1">
    <location>
        <begin position="1"/>
        <end position="23"/>
    </location>
</feature>
<proteinExistence type="predicted"/>
<sequence>MSNPFEHNNDAHPENTHLPEGGMSARFYTSYDETLDQVMFGIVFGCGCELMTAMSLDQALAVHDLFDGALDDAYHHHTQKGI</sequence>
<evidence type="ECO:0000313" key="3">
    <source>
        <dbReference type="Proteomes" id="UP000255467"/>
    </source>
</evidence>
<protein>
    <submittedName>
        <fullName evidence="2">Uncharacterized protein</fullName>
    </submittedName>
</protein>